<accession>A0A7D5D6Z0</accession>
<dbReference type="InterPro" id="IPR006139">
    <property type="entry name" value="D-isomer_2_OHA_DH_cat_dom"/>
</dbReference>
<dbReference type="Gene3D" id="3.40.50.720">
    <property type="entry name" value="NAD(P)-binding Rossmann-like Domain"/>
    <property type="match status" value="2"/>
</dbReference>
<keyword evidence="8" id="KW-1185">Reference proteome</keyword>
<proteinExistence type="inferred from homology"/>
<dbReference type="PROSITE" id="PS00671">
    <property type="entry name" value="D_2_HYDROXYACID_DH_3"/>
    <property type="match status" value="1"/>
</dbReference>
<dbReference type="GO" id="GO:0016616">
    <property type="term" value="F:oxidoreductase activity, acting on the CH-OH group of donors, NAD or NADP as acceptor"/>
    <property type="evidence" value="ECO:0007669"/>
    <property type="project" value="InterPro"/>
</dbReference>
<dbReference type="RefSeq" id="WP_176570468.1">
    <property type="nucleotide sequence ID" value="NZ_CP056030.1"/>
</dbReference>
<dbReference type="EMBL" id="CP056030">
    <property type="protein sequence ID" value="QKZ04252.1"/>
    <property type="molecule type" value="Genomic_DNA"/>
</dbReference>
<evidence type="ECO:0000256" key="4">
    <source>
        <dbReference type="RuleBase" id="RU003719"/>
    </source>
</evidence>
<dbReference type="Pfam" id="PF02826">
    <property type="entry name" value="2-Hacid_dh_C"/>
    <property type="match status" value="1"/>
</dbReference>
<dbReference type="InterPro" id="IPR036291">
    <property type="entry name" value="NAD(P)-bd_dom_sf"/>
</dbReference>
<dbReference type="SUPFAM" id="SSF52283">
    <property type="entry name" value="Formate/glycerate dehydrogenase catalytic domain-like"/>
    <property type="match status" value="1"/>
</dbReference>
<gene>
    <name evidence="7" type="ORF">HWQ56_10845</name>
</gene>
<dbReference type="CDD" id="cd12173">
    <property type="entry name" value="PGDH_4"/>
    <property type="match status" value="1"/>
</dbReference>
<dbReference type="AlphaFoldDB" id="A0A7D5D6Z0"/>
<name>A0A7D5D6Z0_9PSED</name>
<organism evidence="7 8">
    <name type="scientific">Pseudomonas eucalypticola</name>
    <dbReference type="NCBI Taxonomy" id="2599595"/>
    <lineage>
        <taxon>Bacteria</taxon>
        <taxon>Pseudomonadati</taxon>
        <taxon>Pseudomonadota</taxon>
        <taxon>Gammaproteobacteria</taxon>
        <taxon>Pseudomonadales</taxon>
        <taxon>Pseudomonadaceae</taxon>
        <taxon>Pseudomonas</taxon>
    </lineage>
</organism>
<keyword evidence="2 4" id="KW-0560">Oxidoreductase</keyword>
<dbReference type="KEGG" id="pez:HWQ56_10845"/>
<dbReference type="PANTHER" id="PTHR42789">
    <property type="entry name" value="D-ISOMER SPECIFIC 2-HYDROXYACID DEHYDROGENASE FAMILY PROTEIN (AFU_ORTHOLOGUE AFUA_6G10090)"/>
    <property type="match status" value="1"/>
</dbReference>
<dbReference type="GO" id="GO:0051287">
    <property type="term" value="F:NAD binding"/>
    <property type="evidence" value="ECO:0007669"/>
    <property type="project" value="InterPro"/>
</dbReference>
<protein>
    <submittedName>
        <fullName evidence="7">Hydroxyacid dehydrogenase</fullName>
    </submittedName>
</protein>
<feature type="domain" description="D-isomer specific 2-hydroxyacid dehydrogenase catalytic" evidence="5">
    <location>
        <begin position="7"/>
        <end position="312"/>
    </location>
</feature>
<dbReference type="InterPro" id="IPR006140">
    <property type="entry name" value="D-isomer_DH_NAD-bd"/>
</dbReference>
<keyword evidence="3" id="KW-0520">NAD</keyword>
<dbReference type="PANTHER" id="PTHR42789:SF1">
    <property type="entry name" value="D-ISOMER SPECIFIC 2-HYDROXYACID DEHYDROGENASE FAMILY PROTEIN (AFU_ORTHOLOGUE AFUA_6G10090)"/>
    <property type="match status" value="1"/>
</dbReference>
<dbReference type="Proteomes" id="UP000509568">
    <property type="component" value="Chromosome"/>
</dbReference>
<feature type="domain" description="D-isomer specific 2-hydroxyacid dehydrogenase NAD-binding" evidence="6">
    <location>
        <begin position="110"/>
        <end position="284"/>
    </location>
</feature>
<dbReference type="SUPFAM" id="SSF51735">
    <property type="entry name" value="NAD(P)-binding Rossmann-fold domains"/>
    <property type="match status" value="1"/>
</dbReference>
<dbReference type="PROSITE" id="PS00670">
    <property type="entry name" value="D_2_HYDROXYACID_DH_2"/>
    <property type="match status" value="1"/>
</dbReference>
<reference evidence="7 8" key="1">
    <citation type="submission" date="2020-06" db="EMBL/GenBank/DDBJ databases">
        <title>Pseudomonas eucalypticola sp. nov., an endophyte of Eucalyptus dunnii leaves with biocontrol ability of eucalyptus leaf blight.</title>
        <authorList>
            <person name="Liu Y."/>
            <person name="Song Z."/>
            <person name="Zeng H."/>
            <person name="Lu M."/>
            <person name="Wang X."/>
            <person name="Lian X."/>
            <person name="Zhang Q."/>
        </authorList>
    </citation>
    <scope>NUCLEOTIDE SEQUENCE [LARGE SCALE GENOMIC DNA]</scope>
    <source>
        <strain evidence="7 8">NP-1</strain>
    </source>
</reference>
<comment type="similarity">
    <text evidence="1 4">Belongs to the D-isomer specific 2-hydroxyacid dehydrogenase family.</text>
</comment>
<sequence>MPHVILVTAPRLAPAGLELLRAAGCQVLYVNAEQGAADIERIMASEPVDAVISRTLDLTEAAIAACPTLKVISKHGVGVSNIAVAAATARGIPVYVTPGANAQSVTEMTLGLMFAAARKVSWMDREIRHGRWSRAQDGLELSGRTLGLVGFGQVARRVARACQAIGMSVAVYDPLLPADAGLEGAERVTDLPALLARSHVLSLHVPLTAQTRNLIGAPELALLPEGALLINTARGEVVDEAALVQALSTGQLYAAGLDTMAVEPLPPTSPLLRLDNVVLTPHVGGSTPAALAGMAAGAARNVLGFLDGTPPAASACVNPQVFDHCSGVLS</sequence>
<dbReference type="InterPro" id="IPR029753">
    <property type="entry name" value="D-isomer_DH_CS"/>
</dbReference>
<dbReference type="FunFam" id="3.40.50.720:FF:000203">
    <property type="entry name" value="D-3-phosphoglycerate dehydrogenase (SerA)"/>
    <property type="match status" value="1"/>
</dbReference>
<evidence type="ECO:0000259" key="6">
    <source>
        <dbReference type="Pfam" id="PF02826"/>
    </source>
</evidence>
<evidence type="ECO:0000256" key="3">
    <source>
        <dbReference type="ARBA" id="ARBA00023027"/>
    </source>
</evidence>
<evidence type="ECO:0000313" key="7">
    <source>
        <dbReference type="EMBL" id="QKZ04252.1"/>
    </source>
</evidence>
<dbReference type="Pfam" id="PF00389">
    <property type="entry name" value="2-Hacid_dh"/>
    <property type="match status" value="1"/>
</dbReference>
<evidence type="ECO:0000259" key="5">
    <source>
        <dbReference type="Pfam" id="PF00389"/>
    </source>
</evidence>
<evidence type="ECO:0000313" key="8">
    <source>
        <dbReference type="Proteomes" id="UP000509568"/>
    </source>
</evidence>
<dbReference type="InterPro" id="IPR050857">
    <property type="entry name" value="D-2-hydroxyacid_DH"/>
</dbReference>
<evidence type="ECO:0000256" key="1">
    <source>
        <dbReference type="ARBA" id="ARBA00005854"/>
    </source>
</evidence>
<evidence type="ECO:0000256" key="2">
    <source>
        <dbReference type="ARBA" id="ARBA00023002"/>
    </source>
</evidence>